<name>A0A0M0JBL9_9EUKA</name>
<dbReference type="Proteomes" id="UP000037460">
    <property type="component" value="Unassembled WGS sequence"/>
</dbReference>
<organism evidence="1 2">
    <name type="scientific">Chrysochromulina tobinii</name>
    <dbReference type="NCBI Taxonomy" id="1460289"/>
    <lineage>
        <taxon>Eukaryota</taxon>
        <taxon>Haptista</taxon>
        <taxon>Haptophyta</taxon>
        <taxon>Prymnesiophyceae</taxon>
        <taxon>Prymnesiales</taxon>
        <taxon>Chrysochromulinaceae</taxon>
        <taxon>Chrysochromulina</taxon>
    </lineage>
</organism>
<sequence>MQDLVNTKWSIAATPREDSWLKGGMQQQEFTLLSDGSVVWGGSAGGFGTGGRWALKDGIIEVIRSTPLGLLTGRDYYMAGAALKVNDKLQFTLEGIIRSYNAIFPVMVIADFKATRLPGRFVRNEEEEPTDKSE</sequence>
<evidence type="ECO:0000313" key="2">
    <source>
        <dbReference type="Proteomes" id="UP000037460"/>
    </source>
</evidence>
<reference evidence="2" key="1">
    <citation type="journal article" date="2015" name="PLoS Genet.">
        <title>Genome Sequence and Transcriptome Analyses of Chrysochromulina tobin: Metabolic Tools for Enhanced Algal Fitness in the Prominent Order Prymnesiales (Haptophyceae).</title>
        <authorList>
            <person name="Hovde B.T."/>
            <person name="Deodato C.R."/>
            <person name="Hunsperger H.M."/>
            <person name="Ryken S.A."/>
            <person name="Yost W."/>
            <person name="Jha R.K."/>
            <person name="Patterson J."/>
            <person name="Monnat R.J. Jr."/>
            <person name="Barlow S.B."/>
            <person name="Starkenburg S.R."/>
            <person name="Cattolico R.A."/>
        </authorList>
    </citation>
    <scope>NUCLEOTIDE SEQUENCE</scope>
    <source>
        <strain evidence="2">CCMP291</strain>
    </source>
</reference>
<accession>A0A0M0JBL9</accession>
<dbReference type="OrthoDB" id="10527855at2759"/>
<dbReference type="AlphaFoldDB" id="A0A0M0JBL9"/>
<comment type="caution">
    <text evidence="1">The sequence shown here is derived from an EMBL/GenBank/DDBJ whole genome shotgun (WGS) entry which is preliminary data.</text>
</comment>
<protein>
    <submittedName>
        <fullName evidence="1">Uncharacterized protein</fullName>
    </submittedName>
</protein>
<keyword evidence="2" id="KW-1185">Reference proteome</keyword>
<proteinExistence type="predicted"/>
<dbReference type="EMBL" id="JWZX01003142">
    <property type="protein sequence ID" value="KOO23954.1"/>
    <property type="molecule type" value="Genomic_DNA"/>
</dbReference>
<gene>
    <name evidence="1" type="ORF">Ctob_004804</name>
</gene>
<evidence type="ECO:0000313" key="1">
    <source>
        <dbReference type="EMBL" id="KOO23954.1"/>
    </source>
</evidence>